<keyword evidence="2" id="KW-0813">Transport</keyword>
<evidence type="ECO:0000256" key="6">
    <source>
        <dbReference type="ARBA" id="ARBA00023136"/>
    </source>
</evidence>
<dbReference type="SUPFAM" id="SSF103473">
    <property type="entry name" value="MFS general substrate transporter"/>
    <property type="match status" value="1"/>
</dbReference>
<dbReference type="RefSeq" id="WP_307240545.1">
    <property type="nucleotide sequence ID" value="NZ_JAVDYB010000001.1"/>
</dbReference>
<keyword evidence="3" id="KW-1003">Cell membrane</keyword>
<dbReference type="PANTHER" id="PTHR23517">
    <property type="entry name" value="RESISTANCE PROTEIN MDTM, PUTATIVE-RELATED-RELATED"/>
    <property type="match status" value="1"/>
</dbReference>
<gene>
    <name evidence="10" type="ORF">J2S41_004385</name>
</gene>
<evidence type="ECO:0000256" key="2">
    <source>
        <dbReference type="ARBA" id="ARBA00022448"/>
    </source>
</evidence>
<feature type="transmembrane region" description="Helical" evidence="8">
    <location>
        <begin position="139"/>
        <end position="159"/>
    </location>
</feature>
<proteinExistence type="predicted"/>
<protein>
    <submittedName>
        <fullName evidence="10">MFS family permease</fullName>
    </submittedName>
</protein>
<dbReference type="GO" id="GO:0005886">
    <property type="term" value="C:plasma membrane"/>
    <property type="evidence" value="ECO:0007669"/>
    <property type="project" value="UniProtKB-SubCell"/>
</dbReference>
<feature type="domain" description="Major facilitator superfamily (MFS) profile" evidence="9">
    <location>
        <begin position="1"/>
        <end position="412"/>
    </location>
</feature>
<evidence type="ECO:0000313" key="11">
    <source>
        <dbReference type="Proteomes" id="UP001183643"/>
    </source>
</evidence>
<feature type="transmembrane region" description="Helical" evidence="8">
    <location>
        <begin position="81"/>
        <end position="99"/>
    </location>
</feature>
<dbReference type="PROSITE" id="PS50850">
    <property type="entry name" value="MFS"/>
    <property type="match status" value="1"/>
</dbReference>
<feature type="transmembrane region" description="Helical" evidence="8">
    <location>
        <begin position="356"/>
        <end position="377"/>
    </location>
</feature>
<evidence type="ECO:0000256" key="8">
    <source>
        <dbReference type="SAM" id="Phobius"/>
    </source>
</evidence>
<dbReference type="InterPro" id="IPR011701">
    <property type="entry name" value="MFS"/>
</dbReference>
<evidence type="ECO:0000256" key="1">
    <source>
        <dbReference type="ARBA" id="ARBA00004651"/>
    </source>
</evidence>
<feature type="transmembrane region" description="Helical" evidence="8">
    <location>
        <begin position="39"/>
        <end position="60"/>
    </location>
</feature>
<keyword evidence="6 8" id="KW-0472">Membrane</keyword>
<sequence>MTGTLTALRSFDRPVQLLMVNQLTINIGFYMLMPYLAGHLAGDLAMAAWAIGLILGVRNLSQQGMFLLGGVLADRIGYKPLILAGLGLRVAGFGLLGAADTLTALLVASAATGLAGALFNPAVRAYLAADAGDRHTEAFALFNVFYQAGILTGPLIGLALLTASFQWVCTVAALLFAVLLLAQARALPARHAPPASPDESHAGPGWRQPLRHRGFLLFATAMITSYVLNFQIYLGLPIEVRRITGTDTAVAALFAVSGLLTVAGQVRLTAWAKARWSAPQAITRGLALMAAAFLPLAATATLSPAPGAGPWAAALALGPVLAGTVLLTIATMLVYPFEMAAIVTFAGPRLVGTYYGLYNTLAGIGIAAGNLLTGAAIDTATRHGWPALPWLALTATGLLGAAALTGLSRAGHLHPPPPAPAGTPHTARSRGG</sequence>
<dbReference type="Pfam" id="PF07690">
    <property type="entry name" value="MFS_1"/>
    <property type="match status" value="1"/>
</dbReference>
<dbReference type="Gene3D" id="1.20.1250.20">
    <property type="entry name" value="MFS general substrate transporter like domains"/>
    <property type="match status" value="1"/>
</dbReference>
<name>A0AAE3YS37_9ACTN</name>
<organism evidence="10 11">
    <name type="scientific">Catenuloplanes atrovinosus</name>
    <dbReference type="NCBI Taxonomy" id="137266"/>
    <lineage>
        <taxon>Bacteria</taxon>
        <taxon>Bacillati</taxon>
        <taxon>Actinomycetota</taxon>
        <taxon>Actinomycetes</taxon>
        <taxon>Micromonosporales</taxon>
        <taxon>Micromonosporaceae</taxon>
        <taxon>Catenuloplanes</taxon>
    </lineage>
</organism>
<feature type="transmembrane region" description="Helical" evidence="8">
    <location>
        <begin position="215"/>
        <end position="236"/>
    </location>
</feature>
<evidence type="ECO:0000256" key="3">
    <source>
        <dbReference type="ARBA" id="ARBA00022475"/>
    </source>
</evidence>
<keyword evidence="4 8" id="KW-0812">Transmembrane</keyword>
<dbReference type="InterPro" id="IPR036259">
    <property type="entry name" value="MFS_trans_sf"/>
</dbReference>
<evidence type="ECO:0000256" key="4">
    <source>
        <dbReference type="ARBA" id="ARBA00022692"/>
    </source>
</evidence>
<keyword evidence="11" id="KW-1185">Reference proteome</keyword>
<evidence type="ECO:0000313" key="10">
    <source>
        <dbReference type="EMBL" id="MDR7277607.1"/>
    </source>
</evidence>
<dbReference type="PANTHER" id="PTHR23517:SF2">
    <property type="entry name" value="MULTIDRUG RESISTANCE PROTEIN MDTH"/>
    <property type="match status" value="1"/>
</dbReference>
<feature type="region of interest" description="Disordered" evidence="7">
    <location>
        <begin position="413"/>
        <end position="432"/>
    </location>
</feature>
<feature type="transmembrane region" description="Helical" evidence="8">
    <location>
        <begin position="105"/>
        <end position="127"/>
    </location>
</feature>
<evidence type="ECO:0000259" key="9">
    <source>
        <dbReference type="PROSITE" id="PS50850"/>
    </source>
</evidence>
<dbReference type="InterPro" id="IPR020846">
    <property type="entry name" value="MFS_dom"/>
</dbReference>
<reference evidence="10" key="1">
    <citation type="submission" date="2023-07" db="EMBL/GenBank/DDBJ databases">
        <title>Sequencing the genomes of 1000 actinobacteria strains.</title>
        <authorList>
            <person name="Klenk H.-P."/>
        </authorList>
    </citation>
    <scope>NUCLEOTIDE SEQUENCE</scope>
    <source>
        <strain evidence="10">DSM 44707</strain>
    </source>
</reference>
<evidence type="ECO:0000256" key="7">
    <source>
        <dbReference type="SAM" id="MobiDB-lite"/>
    </source>
</evidence>
<dbReference type="GO" id="GO:0022857">
    <property type="term" value="F:transmembrane transporter activity"/>
    <property type="evidence" value="ECO:0007669"/>
    <property type="project" value="InterPro"/>
</dbReference>
<dbReference type="Proteomes" id="UP001183643">
    <property type="component" value="Unassembled WGS sequence"/>
</dbReference>
<dbReference type="AlphaFoldDB" id="A0AAE3YS37"/>
<dbReference type="EMBL" id="JAVDYB010000001">
    <property type="protein sequence ID" value="MDR7277607.1"/>
    <property type="molecule type" value="Genomic_DNA"/>
</dbReference>
<dbReference type="InterPro" id="IPR050171">
    <property type="entry name" value="MFS_Transporters"/>
</dbReference>
<feature type="transmembrane region" description="Helical" evidence="8">
    <location>
        <begin position="311"/>
        <end position="335"/>
    </location>
</feature>
<feature type="transmembrane region" description="Helical" evidence="8">
    <location>
        <begin position="165"/>
        <end position="182"/>
    </location>
</feature>
<feature type="transmembrane region" description="Helical" evidence="8">
    <location>
        <begin position="286"/>
        <end position="305"/>
    </location>
</feature>
<feature type="transmembrane region" description="Helical" evidence="8">
    <location>
        <begin position="248"/>
        <end position="266"/>
    </location>
</feature>
<feature type="transmembrane region" description="Helical" evidence="8">
    <location>
        <begin position="389"/>
        <end position="407"/>
    </location>
</feature>
<comment type="caution">
    <text evidence="10">The sequence shown here is derived from an EMBL/GenBank/DDBJ whole genome shotgun (WGS) entry which is preliminary data.</text>
</comment>
<keyword evidence="5 8" id="KW-1133">Transmembrane helix</keyword>
<evidence type="ECO:0000256" key="5">
    <source>
        <dbReference type="ARBA" id="ARBA00022989"/>
    </source>
</evidence>
<comment type="subcellular location">
    <subcellularLocation>
        <location evidence="1">Cell membrane</location>
        <topology evidence="1">Multi-pass membrane protein</topology>
    </subcellularLocation>
</comment>
<accession>A0AAE3YS37</accession>